<comment type="catalytic activity">
    <reaction evidence="11 12">
        <text>uridine(1498) in 16S rRNA + S-adenosyl-L-methionine = N(3)-methyluridine(1498) in 16S rRNA + S-adenosyl-L-homocysteine + H(+)</text>
        <dbReference type="Rhea" id="RHEA:42920"/>
        <dbReference type="Rhea" id="RHEA-COMP:10283"/>
        <dbReference type="Rhea" id="RHEA-COMP:10284"/>
        <dbReference type="ChEBI" id="CHEBI:15378"/>
        <dbReference type="ChEBI" id="CHEBI:57856"/>
        <dbReference type="ChEBI" id="CHEBI:59789"/>
        <dbReference type="ChEBI" id="CHEBI:65315"/>
        <dbReference type="ChEBI" id="CHEBI:74502"/>
        <dbReference type="EC" id="2.1.1.193"/>
    </reaction>
</comment>
<gene>
    <name evidence="15" type="ORF">EDD63_1386</name>
</gene>
<dbReference type="InterPro" id="IPR046887">
    <property type="entry name" value="RsmE_PUA-like"/>
</dbReference>
<evidence type="ECO:0000256" key="10">
    <source>
        <dbReference type="ARBA" id="ARBA00025699"/>
    </source>
</evidence>
<dbReference type="InterPro" id="IPR015947">
    <property type="entry name" value="PUA-like_sf"/>
</dbReference>
<evidence type="ECO:0000256" key="9">
    <source>
        <dbReference type="ARBA" id="ARBA00022691"/>
    </source>
</evidence>
<dbReference type="InterPro" id="IPR029028">
    <property type="entry name" value="Alpha/beta_knot_MTases"/>
</dbReference>
<dbReference type="Pfam" id="PF20260">
    <property type="entry name" value="PUA_4"/>
    <property type="match status" value="1"/>
</dbReference>
<dbReference type="Proteomes" id="UP000294743">
    <property type="component" value="Unassembled WGS sequence"/>
</dbReference>
<evidence type="ECO:0000256" key="3">
    <source>
        <dbReference type="ARBA" id="ARBA00012328"/>
    </source>
</evidence>
<dbReference type="NCBIfam" id="TIGR00046">
    <property type="entry name" value="RsmE family RNA methyltransferase"/>
    <property type="match status" value="1"/>
</dbReference>
<comment type="function">
    <text evidence="10 12">Specifically methylates the N3 position of the uracil ring of uridine 1498 (m3U1498) in 16S rRNA. Acts on the fully assembled 30S ribosomal subunit.</text>
</comment>
<evidence type="ECO:0000256" key="2">
    <source>
        <dbReference type="ARBA" id="ARBA00005528"/>
    </source>
</evidence>
<dbReference type="SUPFAM" id="SSF88697">
    <property type="entry name" value="PUA domain-like"/>
    <property type="match status" value="1"/>
</dbReference>
<evidence type="ECO:0000256" key="6">
    <source>
        <dbReference type="ARBA" id="ARBA00022552"/>
    </source>
</evidence>
<dbReference type="PIRSF" id="PIRSF015601">
    <property type="entry name" value="MTase_slr0722"/>
    <property type="match status" value="1"/>
</dbReference>
<evidence type="ECO:0000256" key="1">
    <source>
        <dbReference type="ARBA" id="ARBA00004496"/>
    </source>
</evidence>
<dbReference type="CDD" id="cd18084">
    <property type="entry name" value="RsmE-like"/>
    <property type="match status" value="1"/>
</dbReference>
<comment type="similarity">
    <text evidence="2 12">Belongs to the RNA methyltransferase RsmE family.</text>
</comment>
<keyword evidence="8 12" id="KW-0808">Transferase</keyword>
<dbReference type="InterPro" id="IPR046886">
    <property type="entry name" value="RsmE_MTase_dom"/>
</dbReference>
<proteinExistence type="inferred from homology"/>
<dbReference type="OrthoDB" id="9815641at2"/>
<comment type="subcellular location">
    <subcellularLocation>
        <location evidence="1 12">Cytoplasm</location>
    </subcellularLocation>
</comment>
<reference evidence="15 16" key="1">
    <citation type="submission" date="2019-03" db="EMBL/GenBank/DDBJ databases">
        <title>Genomic Encyclopedia of Type Strains, Phase IV (KMG-IV): sequencing the most valuable type-strain genomes for metagenomic binning, comparative biology and taxonomic classification.</title>
        <authorList>
            <person name="Goeker M."/>
        </authorList>
    </citation>
    <scope>NUCLEOTIDE SEQUENCE [LARGE SCALE GENOMIC DNA]</scope>
    <source>
        <strain evidence="15 16">DSM 28867</strain>
    </source>
</reference>
<dbReference type="SUPFAM" id="SSF75217">
    <property type="entry name" value="alpha/beta knot"/>
    <property type="match status" value="1"/>
</dbReference>
<dbReference type="EC" id="2.1.1.193" evidence="3 12"/>
<dbReference type="Pfam" id="PF04452">
    <property type="entry name" value="Methyltrans_RNA"/>
    <property type="match status" value="1"/>
</dbReference>
<dbReference type="Gene3D" id="3.40.1280.10">
    <property type="match status" value="1"/>
</dbReference>
<sequence length="240" mass="27369">MQQYFIKENLKVNDLVNFTSEQQKHIKQVLRMKEGSVIKVVDASETGFLATISYQQNQVFARIIEPTKSNKERIKVTLIQGMIKGERWDMCIQKACEFGVHQIIPLISNRTIVKLHDKVEKKLERYNKIALEACEQCKRDHLVEVTAPISMKQLHEYKSELNLFAYEDADSISQNIKDILLANKEVQSVTIVIGSEGGFDKQECENAQAQGYEMISLGKRIYRAETAAMAAINTTLVVLD</sequence>
<accession>A0A4R7ZAW5</accession>
<evidence type="ECO:0000259" key="13">
    <source>
        <dbReference type="Pfam" id="PF04452"/>
    </source>
</evidence>
<evidence type="ECO:0000259" key="14">
    <source>
        <dbReference type="Pfam" id="PF20260"/>
    </source>
</evidence>
<dbReference type="PANTHER" id="PTHR30027">
    <property type="entry name" value="RIBOSOMAL RNA SMALL SUBUNIT METHYLTRANSFERASE E"/>
    <property type="match status" value="1"/>
</dbReference>
<evidence type="ECO:0000256" key="11">
    <source>
        <dbReference type="ARBA" id="ARBA00047944"/>
    </source>
</evidence>
<evidence type="ECO:0000313" key="15">
    <source>
        <dbReference type="EMBL" id="TDW14579.1"/>
    </source>
</evidence>
<feature type="domain" description="Ribosomal RNA small subunit methyltransferase E methyltransferase" evidence="13">
    <location>
        <begin position="71"/>
        <end position="233"/>
    </location>
</feature>
<protein>
    <recommendedName>
        <fullName evidence="4 12">Ribosomal RNA small subunit methyltransferase E</fullName>
        <ecNumber evidence="3 12">2.1.1.193</ecNumber>
    </recommendedName>
</protein>
<keyword evidence="7 12" id="KW-0489">Methyltransferase</keyword>
<dbReference type="GO" id="GO:0070475">
    <property type="term" value="P:rRNA base methylation"/>
    <property type="evidence" value="ECO:0007669"/>
    <property type="project" value="TreeGrafter"/>
</dbReference>
<evidence type="ECO:0000256" key="7">
    <source>
        <dbReference type="ARBA" id="ARBA00022603"/>
    </source>
</evidence>
<evidence type="ECO:0000256" key="12">
    <source>
        <dbReference type="PIRNR" id="PIRNR015601"/>
    </source>
</evidence>
<organism evidence="15 16">
    <name type="scientific">Breznakia blatticola</name>
    <dbReference type="NCBI Taxonomy" id="1754012"/>
    <lineage>
        <taxon>Bacteria</taxon>
        <taxon>Bacillati</taxon>
        <taxon>Bacillota</taxon>
        <taxon>Erysipelotrichia</taxon>
        <taxon>Erysipelotrichales</taxon>
        <taxon>Erysipelotrichaceae</taxon>
        <taxon>Breznakia</taxon>
    </lineage>
</organism>
<keyword evidence="9 12" id="KW-0949">S-adenosyl-L-methionine</keyword>
<dbReference type="GO" id="GO:0005737">
    <property type="term" value="C:cytoplasm"/>
    <property type="evidence" value="ECO:0007669"/>
    <property type="project" value="UniProtKB-SubCell"/>
</dbReference>
<keyword evidence="6 12" id="KW-0698">rRNA processing</keyword>
<evidence type="ECO:0000256" key="5">
    <source>
        <dbReference type="ARBA" id="ARBA00022490"/>
    </source>
</evidence>
<dbReference type="EMBL" id="SODD01000038">
    <property type="protein sequence ID" value="TDW14579.1"/>
    <property type="molecule type" value="Genomic_DNA"/>
</dbReference>
<keyword evidence="5 12" id="KW-0963">Cytoplasm</keyword>
<dbReference type="PANTHER" id="PTHR30027:SF3">
    <property type="entry name" value="16S RRNA (URACIL(1498)-N(3))-METHYLTRANSFERASE"/>
    <property type="match status" value="1"/>
</dbReference>
<dbReference type="InterPro" id="IPR006700">
    <property type="entry name" value="RsmE"/>
</dbReference>
<dbReference type="GO" id="GO:0070042">
    <property type="term" value="F:rRNA (uridine-N3-)-methyltransferase activity"/>
    <property type="evidence" value="ECO:0007669"/>
    <property type="project" value="TreeGrafter"/>
</dbReference>
<feature type="domain" description="Ribosomal RNA small subunit methyltransferase E PUA-like" evidence="14">
    <location>
        <begin position="19"/>
        <end position="53"/>
    </location>
</feature>
<name>A0A4R7ZAW5_9FIRM</name>
<dbReference type="AlphaFoldDB" id="A0A4R7ZAW5"/>
<evidence type="ECO:0000256" key="4">
    <source>
        <dbReference type="ARBA" id="ARBA00013673"/>
    </source>
</evidence>
<comment type="caution">
    <text evidence="15">The sequence shown here is derived from an EMBL/GenBank/DDBJ whole genome shotgun (WGS) entry which is preliminary data.</text>
</comment>
<evidence type="ECO:0000313" key="16">
    <source>
        <dbReference type="Proteomes" id="UP000294743"/>
    </source>
</evidence>
<evidence type="ECO:0000256" key="8">
    <source>
        <dbReference type="ARBA" id="ARBA00022679"/>
    </source>
</evidence>
<keyword evidence="16" id="KW-1185">Reference proteome</keyword>
<dbReference type="RefSeq" id="WP_134170660.1">
    <property type="nucleotide sequence ID" value="NZ_SODD01000038.1"/>
</dbReference>
<dbReference type="InterPro" id="IPR029026">
    <property type="entry name" value="tRNA_m1G_MTases_N"/>
</dbReference>